<comment type="caution">
    <text evidence="2">The sequence shown here is derived from an EMBL/GenBank/DDBJ whole genome shotgun (WGS) entry which is preliminary data.</text>
</comment>
<name>A0ABR4FA69_9PEZI</name>
<reference evidence="2 3" key="1">
    <citation type="submission" date="2024-03" db="EMBL/GenBank/DDBJ databases">
        <title>A high-quality draft genome sequence of Diaporthe vaccinii, a causative agent of upright dieback and viscid rot disease in cranberry plants.</title>
        <authorList>
            <person name="Sarrasin M."/>
            <person name="Lang B.F."/>
            <person name="Burger G."/>
        </authorList>
    </citation>
    <scope>NUCLEOTIDE SEQUENCE [LARGE SCALE GENOMIC DNA]</scope>
    <source>
        <strain evidence="2 3">IS7</strain>
    </source>
</reference>
<organism evidence="2 3">
    <name type="scientific">Diaporthe vaccinii</name>
    <dbReference type="NCBI Taxonomy" id="105482"/>
    <lineage>
        <taxon>Eukaryota</taxon>
        <taxon>Fungi</taxon>
        <taxon>Dikarya</taxon>
        <taxon>Ascomycota</taxon>
        <taxon>Pezizomycotina</taxon>
        <taxon>Sordariomycetes</taxon>
        <taxon>Sordariomycetidae</taxon>
        <taxon>Diaporthales</taxon>
        <taxon>Diaporthaceae</taxon>
        <taxon>Diaporthe</taxon>
        <taxon>Diaporthe eres species complex</taxon>
    </lineage>
</organism>
<dbReference type="Proteomes" id="UP001600888">
    <property type="component" value="Unassembled WGS sequence"/>
</dbReference>
<accession>A0ABR4FA69</accession>
<sequence>MTERDFDKGGSFLQNGQKTRNRRITQVAVTPLPAPALERCTQLEKSLDYLKESKGKSDWIKRLNGITAQQCGD</sequence>
<evidence type="ECO:0000313" key="3">
    <source>
        <dbReference type="Proteomes" id="UP001600888"/>
    </source>
</evidence>
<dbReference type="EMBL" id="JBAWTH010000006">
    <property type="protein sequence ID" value="KAL2291591.1"/>
    <property type="molecule type" value="Genomic_DNA"/>
</dbReference>
<keyword evidence="3" id="KW-1185">Reference proteome</keyword>
<feature type="region of interest" description="Disordered" evidence="1">
    <location>
        <begin position="1"/>
        <end position="20"/>
    </location>
</feature>
<evidence type="ECO:0000256" key="1">
    <source>
        <dbReference type="SAM" id="MobiDB-lite"/>
    </source>
</evidence>
<proteinExistence type="predicted"/>
<evidence type="ECO:0000313" key="2">
    <source>
        <dbReference type="EMBL" id="KAL2291591.1"/>
    </source>
</evidence>
<protein>
    <submittedName>
        <fullName evidence="2">Uncharacterized protein</fullName>
    </submittedName>
</protein>
<gene>
    <name evidence="2" type="ORF">FJTKL_12950</name>
</gene>